<evidence type="ECO:0000313" key="4">
    <source>
        <dbReference type="EMBL" id="KRK46130.1"/>
    </source>
</evidence>
<name>A0A0R1HRX8_9LACO</name>
<dbReference type="AlphaFoldDB" id="A0A0R1HRX8"/>
<feature type="signal peptide" evidence="2">
    <location>
        <begin position="1"/>
        <end position="23"/>
    </location>
</feature>
<feature type="chain" id="PRO_5006405324" description="WxL domain-containing protein" evidence="2">
    <location>
        <begin position="24"/>
        <end position="238"/>
    </location>
</feature>
<evidence type="ECO:0000256" key="2">
    <source>
        <dbReference type="SAM" id="SignalP"/>
    </source>
</evidence>
<keyword evidence="5" id="KW-1185">Reference proteome</keyword>
<evidence type="ECO:0000313" key="5">
    <source>
        <dbReference type="Proteomes" id="UP000051450"/>
    </source>
</evidence>
<dbReference type="PATRIC" id="fig|1423719.4.peg.641"/>
<proteinExistence type="predicted"/>
<feature type="region of interest" description="Disordered" evidence="1">
    <location>
        <begin position="46"/>
        <end position="65"/>
    </location>
</feature>
<feature type="domain" description="WxL" evidence="3">
    <location>
        <begin position="31"/>
        <end position="236"/>
    </location>
</feature>
<dbReference type="STRING" id="1423719.FC66_GL000631"/>
<comment type="caution">
    <text evidence="4">The sequence shown here is derived from an EMBL/GenBank/DDBJ whole genome shotgun (WGS) entry which is preliminary data.</text>
</comment>
<dbReference type="OrthoDB" id="2320516at2"/>
<evidence type="ECO:0000259" key="3">
    <source>
        <dbReference type="Pfam" id="PF13731"/>
    </source>
</evidence>
<dbReference type="EMBL" id="AZDI01000002">
    <property type="protein sequence ID" value="KRK46130.1"/>
    <property type="molecule type" value="Genomic_DNA"/>
</dbReference>
<dbReference type="InterPro" id="IPR027994">
    <property type="entry name" value="WxL_dom"/>
</dbReference>
<feature type="compositionally biased region" description="Low complexity" evidence="1">
    <location>
        <begin position="46"/>
        <end position="57"/>
    </location>
</feature>
<protein>
    <recommendedName>
        <fullName evidence="3">WxL domain-containing protein</fullName>
    </recommendedName>
</protein>
<dbReference type="RefSeq" id="WP_057973712.1">
    <property type="nucleotide sequence ID" value="NZ_AZDI01000002.1"/>
</dbReference>
<gene>
    <name evidence="4" type="ORF">FC66_GL000631</name>
</gene>
<organism evidence="4 5">
    <name type="scientific">Dellaglioa algida DSM 15638</name>
    <dbReference type="NCBI Taxonomy" id="1423719"/>
    <lineage>
        <taxon>Bacteria</taxon>
        <taxon>Bacillati</taxon>
        <taxon>Bacillota</taxon>
        <taxon>Bacilli</taxon>
        <taxon>Lactobacillales</taxon>
        <taxon>Lactobacillaceae</taxon>
        <taxon>Dellaglioa</taxon>
    </lineage>
</organism>
<reference evidence="4 5" key="1">
    <citation type="journal article" date="2015" name="Genome Announc.">
        <title>Expanding the biotechnology potential of lactobacilli through comparative genomics of 213 strains and associated genera.</title>
        <authorList>
            <person name="Sun Z."/>
            <person name="Harris H.M."/>
            <person name="McCann A."/>
            <person name="Guo C."/>
            <person name="Argimon S."/>
            <person name="Zhang W."/>
            <person name="Yang X."/>
            <person name="Jeffery I.B."/>
            <person name="Cooney J.C."/>
            <person name="Kagawa T.F."/>
            <person name="Liu W."/>
            <person name="Song Y."/>
            <person name="Salvetti E."/>
            <person name="Wrobel A."/>
            <person name="Rasinkangas P."/>
            <person name="Parkhill J."/>
            <person name="Rea M.C."/>
            <person name="O'Sullivan O."/>
            <person name="Ritari J."/>
            <person name="Douillard F.P."/>
            <person name="Paul Ross R."/>
            <person name="Yang R."/>
            <person name="Briner A.E."/>
            <person name="Felis G.E."/>
            <person name="de Vos W.M."/>
            <person name="Barrangou R."/>
            <person name="Klaenhammer T.R."/>
            <person name="Caufield P.W."/>
            <person name="Cui Y."/>
            <person name="Zhang H."/>
            <person name="O'Toole P.W."/>
        </authorList>
    </citation>
    <scope>NUCLEOTIDE SEQUENCE [LARGE SCALE GENOMIC DNA]</scope>
    <source>
        <strain evidence="4 5">DSM 15638</strain>
    </source>
</reference>
<sequence length="238" mass="25512">MLKRSTVLGVLLGSVMPISFVAAQVSASTTVGYQSQATVEFVENTDVTPPVNPTDPTDPLKPVRPVDPGTQGPLSIDYASNIEFSQQQISGKDSVYYAQLDQLSDKNGKVGDYPNYVQVTDNRGSNAGWKLTVAQTHPFMNGRNQLNGTVITLMNGNVSGSNKHQPMSVDEAAIKPDGKAVTVMTAKTDNGMGTWTEHFGKDNQAAKKSVSLFVPAESKKVAGAYKSELTWTLTDAKL</sequence>
<accession>A0A0R1HRX8</accession>
<keyword evidence="2" id="KW-0732">Signal</keyword>
<dbReference type="Proteomes" id="UP000051450">
    <property type="component" value="Unassembled WGS sequence"/>
</dbReference>
<dbReference type="Pfam" id="PF13731">
    <property type="entry name" value="WxL"/>
    <property type="match status" value="1"/>
</dbReference>
<evidence type="ECO:0000256" key="1">
    <source>
        <dbReference type="SAM" id="MobiDB-lite"/>
    </source>
</evidence>